<evidence type="ECO:0000313" key="4">
    <source>
        <dbReference type="Proteomes" id="UP001150569"/>
    </source>
</evidence>
<feature type="region of interest" description="Disordered" evidence="2">
    <location>
        <begin position="674"/>
        <end position="735"/>
    </location>
</feature>
<dbReference type="EMBL" id="JANBPT010001264">
    <property type="protein sequence ID" value="KAJ1909095.1"/>
    <property type="molecule type" value="Genomic_DNA"/>
</dbReference>
<evidence type="ECO:0000313" key="3">
    <source>
        <dbReference type="EMBL" id="KAJ1909095.1"/>
    </source>
</evidence>
<evidence type="ECO:0000256" key="1">
    <source>
        <dbReference type="SAM" id="Coils"/>
    </source>
</evidence>
<dbReference type="Gene3D" id="1.20.1270.60">
    <property type="entry name" value="Arfaptin homology (AH) domain/BAR domain"/>
    <property type="match status" value="1"/>
</dbReference>
<evidence type="ECO:0000256" key="2">
    <source>
        <dbReference type="SAM" id="MobiDB-lite"/>
    </source>
</evidence>
<dbReference type="InterPro" id="IPR027267">
    <property type="entry name" value="AH/BAR_dom_sf"/>
</dbReference>
<dbReference type="GO" id="GO:0005543">
    <property type="term" value="F:phospholipid binding"/>
    <property type="evidence" value="ECO:0007669"/>
    <property type="project" value="InterPro"/>
</dbReference>
<feature type="compositionally biased region" description="Pro residues" evidence="2">
    <location>
        <begin position="80"/>
        <end position="91"/>
    </location>
</feature>
<dbReference type="PANTHER" id="PTHR38407">
    <property type="entry name" value="PROTEIN IVY1"/>
    <property type="match status" value="1"/>
</dbReference>
<feature type="region of interest" description="Disordered" evidence="2">
    <location>
        <begin position="442"/>
        <end position="574"/>
    </location>
</feature>
<keyword evidence="4" id="KW-1185">Reference proteome</keyword>
<feature type="region of interest" description="Disordered" evidence="2">
    <location>
        <begin position="44"/>
        <end position="118"/>
    </location>
</feature>
<feature type="compositionally biased region" description="Low complexity" evidence="2">
    <location>
        <begin position="105"/>
        <end position="118"/>
    </location>
</feature>
<dbReference type="PANTHER" id="PTHR38407:SF1">
    <property type="entry name" value="PROTEIN IVY1"/>
    <property type="match status" value="1"/>
</dbReference>
<dbReference type="InterPro" id="IPR037470">
    <property type="entry name" value="IVY1"/>
</dbReference>
<accession>A0A9W7ZP47</accession>
<sequence length="735" mass="77307">MQSEPRPSFDSARSASAAMPPPGRPRTVSSLWQRLAPWSYSQPISLAAPAGPSRTQSVGTVGRDRSCSHNTIGFGMTSPLPHPATPGPPAYFPRSSASSVRHAPLDLPSSPLPPTSTSLSHAAAGTPFIIMAKKDSRSALLRHYGVLAAAENYRVQCANLGQASYEFGSALESLARSPGAGDTAAGLSSASGLHYMMANQYALLSKTVYTSFETPVREALDDFAHTAQTKEREHDQQVDELSQTIKQTEQAYVLNAQQGARELTQFRRALQQLTTQLDELEQLKQTYAREALDDEQTVATTVLTQTSVTIRALTDICDRLSSKALTDPQLEAMVGNCPDPFNAYETADTSKELFSVLPPLAMLTGQSGHGSSGSRRESGTIPFTLGSRPAHTASTPAAVGLAPSKPTPGGITWRGGTRVGPTDETPARYAIRDSMLETASLITPPRLGYPGDRDGGTPAMANADCKSPPDETAERMTPRPVGTIATETPDRRSSGSPSFSSYDQVSDAAAPDTPTKVSPGPVHSRLRGDGGDLATTTRIPDDDDAEPHVICPGKSGSALPFSPDSLRGDSPVPDATAALGGCRDLEAALRDAGQDDSVFDFPPSSPYQPRQPPRCTPVPVNNGLPRATSPQPLPRSLRRRTAKENLGMAGSVGSSCAGGGNGVDSVGEGLGRANRVVVDGDSAEEGKEEAESSSDDDNGNGEDGFLASSVKRSIVSDPELTGNMFADLIRTSSAQ</sequence>
<proteinExistence type="predicted"/>
<feature type="compositionally biased region" description="Pro residues" evidence="2">
    <location>
        <begin position="603"/>
        <end position="616"/>
    </location>
</feature>
<feature type="region of interest" description="Disordered" evidence="2">
    <location>
        <begin position="365"/>
        <end position="424"/>
    </location>
</feature>
<dbReference type="OrthoDB" id="5594612at2759"/>
<feature type="compositionally biased region" description="Acidic residues" evidence="2">
    <location>
        <begin position="681"/>
        <end position="700"/>
    </location>
</feature>
<feature type="coiled-coil region" evidence="1">
    <location>
        <begin position="231"/>
        <end position="297"/>
    </location>
</feature>
<dbReference type="AlphaFoldDB" id="A0A9W7ZP47"/>
<gene>
    <name evidence="3" type="ORF">IWQ60_011361</name>
</gene>
<feature type="region of interest" description="Disordered" evidence="2">
    <location>
        <begin position="590"/>
        <end position="660"/>
    </location>
</feature>
<reference evidence="3" key="1">
    <citation type="submission" date="2022-07" db="EMBL/GenBank/DDBJ databases">
        <title>Phylogenomic reconstructions and comparative analyses of Kickxellomycotina fungi.</title>
        <authorList>
            <person name="Reynolds N.K."/>
            <person name="Stajich J.E."/>
            <person name="Barry K."/>
            <person name="Grigoriev I.V."/>
            <person name="Crous P."/>
            <person name="Smith M.E."/>
        </authorList>
    </citation>
    <scope>NUCLEOTIDE SEQUENCE</scope>
    <source>
        <strain evidence="3">RSA 861</strain>
    </source>
</reference>
<evidence type="ECO:0008006" key="5">
    <source>
        <dbReference type="Google" id="ProtNLM"/>
    </source>
</evidence>
<dbReference type="GO" id="GO:0042144">
    <property type="term" value="P:vacuole fusion, non-autophagic"/>
    <property type="evidence" value="ECO:0007669"/>
    <property type="project" value="InterPro"/>
</dbReference>
<dbReference type="GO" id="GO:0000329">
    <property type="term" value="C:fungal-type vacuole membrane"/>
    <property type="evidence" value="ECO:0007669"/>
    <property type="project" value="InterPro"/>
</dbReference>
<keyword evidence="1" id="KW-0175">Coiled coil</keyword>
<dbReference type="Proteomes" id="UP001150569">
    <property type="component" value="Unassembled WGS sequence"/>
</dbReference>
<organism evidence="3 4">
    <name type="scientific">Tieghemiomyces parasiticus</name>
    <dbReference type="NCBI Taxonomy" id="78921"/>
    <lineage>
        <taxon>Eukaryota</taxon>
        <taxon>Fungi</taxon>
        <taxon>Fungi incertae sedis</taxon>
        <taxon>Zoopagomycota</taxon>
        <taxon>Kickxellomycotina</taxon>
        <taxon>Dimargaritomycetes</taxon>
        <taxon>Dimargaritales</taxon>
        <taxon>Dimargaritaceae</taxon>
        <taxon>Tieghemiomyces</taxon>
    </lineage>
</organism>
<comment type="caution">
    <text evidence="3">The sequence shown here is derived from an EMBL/GenBank/DDBJ whole genome shotgun (WGS) entry which is preliminary data.</text>
</comment>
<name>A0A9W7ZP47_9FUNG</name>
<feature type="region of interest" description="Disordered" evidence="2">
    <location>
        <begin position="1"/>
        <end position="30"/>
    </location>
</feature>
<feature type="compositionally biased region" description="Basic and acidic residues" evidence="2">
    <location>
        <begin position="467"/>
        <end position="477"/>
    </location>
</feature>
<protein>
    <recommendedName>
        <fullName evidence="5">IMD domain-containing protein</fullName>
    </recommendedName>
</protein>